<dbReference type="InterPro" id="IPR000014">
    <property type="entry name" value="PAS"/>
</dbReference>
<dbReference type="InterPro" id="IPR003661">
    <property type="entry name" value="HisK_dim/P_dom"/>
</dbReference>
<dbReference type="InterPro" id="IPR003594">
    <property type="entry name" value="HATPase_dom"/>
</dbReference>
<feature type="domain" description="Histidine kinase" evidence="6">
    <location>
        <begin position="805"/>
        <end position="1032"/>
    </location>
</feature>
<dbReference type="Gene3D" id="3.30.450.20">
    <property type="entry name" value="PAS domain"/>
    <property type="match status" value="6"/>
</dbReference>
<evidence type="ECO:0000256" key="4">
    <source>
        <dbReference type="ARBA" id="ARBA00022679"/>
    </source>
</evidence>
<sequence>MAGILIETTGSRIREAVVDRSDARIKLIADTMPQLVWTTLADGFHDFYNRRWYEYTGLTYEKTKGEGWNAVLHPDDRQRAWEVWSRSLQTGADYEIEYRFRRFDGIYRWFLGRALPLRDEKGNIVKWFGTCTDIHEQKIVQQRLEESREEMHALANAMPQLVWMAQPDGTVSYFNDRISLYAGAKWKADGTWTWEGIIHPDDLERTVAAWGKAVQSGKPYEIEYRLRMAGGAYRWHIGRAVPQFDSAGKPVKWYGTCTDIEANRVATENMKLSHERFELIAKATQDAIWDWDLLSDNIWWNEGFRALFGYSEEEIEPTIVSWYSRVHPDDKERVVGGIHEVIDNGGSHWSAEYRFCKKDGSYAVVFDRGYALHDSNGKPYRMLGSMQDITNRKKVEAGLAESEKRFRSLAENAPDLITRHGKDFRYLYVNSKIEALTGIPPQDFIGQSYYDLPIPQELCPVFDEHLARVFRSGEPHEMEYMAMTGQDIYLYSRLVPEFNGAGDVESVLVITTDVTERKKVERAIRESEQRFQNLIREATVGIIVLEGPEMRVGVVNDAYGRLIGRKATELEGKPLFSVIPEAEKAFAPLINGVRESGNPLYLYGQPYSVYDADNVTISGYLNLVYQPYRNESGETVGVMVLCNDVTEQKQSERALKESEEQFRTLANSIPQLAWMADADGSVYWYNERWYEYTGTAFDEMQGWGWEKVHHPDHRERVSDFARKTWAGSEPAEITFPLRRHDGVYRWFLTRIFPLKDADGRVRQWFGTNTDITDQKQTADLLEEKVRERTAQLEARNRELEQFTYVSHHDLQEPLRKIVLFSDMVRNEEKEKLSEASRNRLDRVVSAAKRMSAALRDVLDYASLSKPEVFVPVNLNEVLAGVQTDLELVISEKGAAIESVELPVIEALPHQMQQLFHNLLTNALKFAKPGVAPRIAISSRLLSSEERSLHPELPATGLFYEISVSDNGIGFSPEASEKIFLLFQRLHSKGTYPGTGIGLALCKKVVENHCGKIWATGRVGSGAVFYVLLPATQKTC</sequence>
<dbReference type="InterPro" id="IPR001610">
    <property type="entry name" value="PAC"/>
</dbReference>
<dbReference type="CDD" id="cd00130">
    <property type="entry name" value="PAS"/>
    <property type="match status" value="6"/>
</dbReference>
<dbReference type="CDD" id="cd00082">
    <property type="entry name" value="HisKA"/>
    <property type="match status" value="1"/>
</dbReference>
<dbReference type="SUPFAM" id="SSF55785">
    <property type="entry name" value="PYP-like sensor domain (PAS domain)"/>
    <property type="match status" value="6"/>
</dbReference>
<dbReference type="InterPro" id="IPR005467">
    <property type="entry name" value="His_kinase_dom"/>
</dbReference>
<dbReference type="InterPro" id="IPR035965">
    <property type="entry name" value="PAS-like_dom_sf"/>
</dbReference>
<protein>
    <recommendedName>
        <fullName evidence="2">histidine kinase</fullName>
        <ecNumber evidence="2">2.7.13.3</ecNumber>
    </recommendedName>
</protein>
<dbReference type="Pfam" id="PF08447">
    <property type="entry name" value="PAS_3"/>
    <property type="match status" value="3"/>
</dbReference>
<dbReference type="PROSITE" id="PS50112">
    <property type="entry name" value="PAS"/>
    <property type="match status" value="4"/>
</dbReference>
<dbReference type="EMBL" id="BAABGY010000008">
    <property type="protein sequence ID" value="GAA4334713.1"/>
    <property type="molecule type" value="Genomic_DNA"/>
</dbReference>
<evidence type="ECO:0000256" key="3">
    <source>
        <dbReference type="ARBA" id="ARBA00022553"/>
    </source>
</evidence>
<feature type="domain" description="PAS" evidence="7">
    <location>
        <begin position="273"/>
        <end position="345"/>
    </location>
</feature>
<dbReference type="PANTHER" id="PTHR43304:SF1">
    <property type="entry name" value="PAC DOMAIN-CONTAINING PROTEIN"/>
    <property type="match status" value="1"/>
</dbReference>
<keyword evidence="10" id="KW-1185">Reference proteome</keyword>
<evidence type="ECO:0000313" key="9">
    <source>
        <dbReference type="EMBL" id="GAA4334713.1"/>
    </source>
</evidence>
<dbReference type="InterPro" id="IPR004358">
    <property type="entry name" value="Sig_transdc_His_kin-like_C"/>
</dbReference>
<feature type="domain" description="PAC" evidence="8">
    <location>
        <begin position="731"/>
        <end position="783"/>
    </location>
</feature>
<dbReference type="InterPro" id="IPR013655">
    <property type="entry name" value="PAS_fold_3"/>
</dbReference>
<keyword evidence="5" id="KW-0418">Kinase</keyword>
<dbReference type="Proteomes" id="UP001501725">
    <property type="component" value="Unassembled WGS sequence"/>
</dbReference>
<evidence type="ECO:0000259" key="7">
    <source>
        <dbReference type="PROSITE" id="PS50112"/>
    </source>
</evidence>
<dbReference type="InterPro" id="IPR036890">
    <property type="entry name" value="HATPase_C_sf"/>
</dbReference>
<dbReference type="NCBIfam" id="TIGR00229">
    <property type="entry name" value="sensory_box"/>
    <property type="match status" value="5"/>
</dbReference>
<feature type="domain" description="PAC" evidence="8">
    <location>
        <begin position="94"/>
        <end position="146"/>
    </location>
</feature>
<evidence type="ECO:0000256" key="5">
    <source>
        <dbReference type="ARBA" id="ARBA00022777"/>
    </source>
</evidence>
<feature type="domain" description="PAS" evidence="7">
    <location>
        <begin position="658"/>
        <end position="728"/>
    </location>
</feature>
<dbReference type="PROSITE" id="PS50113">
    <property type="entry name" value="PAC"/>
    <property type="match status" value="6"/>
</dbReference>
<dbReference type="Pfam" id="PF02518">
    <property type="entry name" value="HATPase_c"/>
    <property type="match status" value="1"/>
</dbReference>
<dbReference type="SMART" id="SM00091">
    <property type="entry name" value="PAS"/>
    <property type="match status" value="6"/>
</dbReference>
<dbReference type="EC" id="2.7.13.3" evidence="2"/>
<keyword evidence="4" id="KW-0808">Transferase</keyword>
<name>A0ABP8H5L2_9BACT</name>
<dbReference type="PROSITE" id="PS50109">
    <property type="entry name" value="HIS_KIN"/>
    <property type="match status" value="1"/>
</dbReference>
<gene>
    <name evidence="9" type="ORF">GCM10023184_28990</name>
</gene>
<reference evidence="10" key="1">
    <citation type="journal article" date="2019" name="Int. J. Syst. Evol. Microbiol.">
        <title>The Global Catalogue of Microorganisms (GCM) 10K type strain sequencing project: providing services to taxonomists for standard genome sequencing and annotation.</title>
        <authorList>
            <consortium name="The Broad Institute Genomics Platform"/>
            <consortium name="The Broad Institute Genome Sequencing Center for Infectious Disease"/>
            <person name="Wu L."/>
            <person name="Ma J."/>
        </authorList>
    </citation>
    <scope>NUCLEOTIDE SEQUENCE [LARGE SCALE GENOMIC DNA]</scope>
    <source>
        <strain evidence="10">JCM 17919</strain>
    </source>
</reference>
<accession>A0ABP8H5L2</accession>
<feature type="domain" description="PAS" evidence="7">
    <location>
        <begin position="21"/>
        <end position="91"/>
    </location>
</feature>
<dbReference type="PANTHER" id="PTHR43304">
    <property type="entry name" value="PHYTOCHROME-LIKE PROTEIN CPH1"/>
    <property type="match status" value="1"/>
</dbReference>
<dbReference type="Pfam" id="PF00512">
    <property type="entry name" value="HisKA"/>
    <property type="match status" value="1"/>
</dbReference>
<keyword evidence="3" id="KW-0597">Phosphoprotein</keyword>
<evidence type="ECO:0000313" key="10">
    <source>
        <dbReference type="Proteomes" id="UP001501725"/>
    </source>
</evidence>
<proteinExistence type="predicted"/>
<dbReference type="SUPFAM" id="SSF55874">
    <property type="entry name" value="ATPase domain of HSP90 chaperone/DNA topoisomerase II/histidine kinase"/>
    <property type="match status" value="1"/>
</dbReference>
<comment type="caution">
    <text evidence="9">The sequence shown here is derived from an EMBL/GenBank/DDBJ whole genome shotgun (WGS) entry which is preliminary data.</text>
</comment>
<dbReference type="PRINTS" id="PR00344">
    <property type="entry name" value="BCTRLSENSOR"/>
</dbReference>
<feature type="domain" description="PAC" evidence="8">
    <location>
        <begin position="603"/>
        <end position="657"/>
    </location>
</feature>
<dbReference type="InterPro" id="IPR052162">
    <property type="entry name" value="Sensor_kinase/Photoreceptor"/>
</dbReference>
<evidence type="ECO:0000259" key="6">
    <source>
        <dbReference type="PROSITE" id="PS50109"/>
    </source>
</evidence>
<feature type="domain" description="PAC" evidence="8">
    <location>
        <begin position="349"/>
        <end position="401"/>
    </location>
</feature>
<dbReference type="Gene3D" id="1.10.287.130">
    <property type="match status" value="1"/>
</dbReference>
<dbReference type="InterPro" id="IPR036097">
    <property type="entry name" value="HisK_dim/P_sf"/>
</dbReference>
<dbReference type="Gene3D" id="3.30.565.10">
    <property type="entry name" value="Histidine kinase-like ATPase, C-terminal domain"/>
    <property type="match status" value="1"/>
</dbReference>
<organism evidence="9 10">
    <name type="scientific">Flaviaesturariibacter amylovorans</name>
    <dbReference type="NCBI Taxonomy" id="1084520"/>
    <lineage>
        <taxon>Bacteria</taxon>
        <taxon>Pseudomonadati</taxon>
        <taxon>Bacteroidota</taxon>
        <taxon>Chitinophagia</taxon>
        <taxon>Chitinophagales</taxon>
        <taxon>Chitinophagaceae</taxon>
        <taxon>Flaviaestuariibacter</taxon>
    </lineage>
</organism>
<dbReference type="SMART" id="SM00086">
    <property type="entry name" value="PAC"/>
    <property type="match status" value="6"/>
</dbReference>
<comment type="catalytic activity">
    <reaction evidence="1">
        <text>ATP + protein L-histidine = ADP + protein N-phospho-L-histidine.</text>
        <dbReference type="EC" id="2.7.13.3"/>
    </reaction>
</comment>
<feature type="domain" description="PAC" evidence="8">
    <location>
        <begin position="220"/>
        <end position="272"/>
    </location>
</feature>
<dbReference type="Pfam" id="PF08448">
    <property type="entry name" value="PAS_4"/>
    <property type="match status" value="3"/>
</dbReference>
<dbReference type="SUPFAM" id="SSF47384">
    <property type="entry name" value="Homodimeric domain of signal transducing histidine kinase"/>
    <property type="match status" value="1"/>
</dbReference>
<evidence type="ECO:0000256" key="1">
    <source>
        <dbReference type="ARBA" id="ARBA00000085"/>
    </source>
</evidence>
<feature type="domain" description="PAS" evidence="7">
    <location>
        <begin position="402"/>
        <end position="473"/>
    </location>
</feature>
<evidence type="ECO:0000259" key="8">
    <source>
        <dbReference type="PROSITE" id="PS50113"/>
    </source>
</evidence>
<evidence type="ECO:0000256" key="2">
    <source>
        <dbReference type="ARBA" id="ARBA00012438"/>
    </source>
</evidence>
<dbReference type="InterPro" id="IPR013656">
    <property type="entry name" value="PAS_4"/>
</dbReference>
<feature type="domain" description="PAC" evidence="8">
    <location>
        <begin position="474"/>
        <end position="526"/>
    </location>
</feature>
<dbReference type="SMART" id="SM00387">
    <property type="entry name" value="HATPase_c"/>
    <property type="match status" value="1"/>
</dbReference>
<dbReference type="InterPro" id="IPR000700">
    <property type="entry name" value="PAS-assoc_C"/>
</dbReference>
<dbReference type="SMART" id="SM00388">
    <property type="entry name" value="HisKA"/>
    <property type="match status" value="1"/>
</dbReference>